<evidence type="ECO:0000313" key="3">
    <source>
        <dbReference type="Proteomes" id="UP000054926"/>
    </source>
</evidence>
<proteinExistence type="predicted"/>
<dbReference type="PATRIC" id="fig|947033.5.peg.1455"/>
<protein>
    <submittedName>
        <fullName evidence="2">Uncharacterized protein</fullName>
    </submittedName>
</protein>
<evidence type="ECO:0000256" key="1">
    <source>
        <dbReference type="SAM" id="MobiDB-lite"/>
    </source>
</evidence>
<sequence>MQNKFDQITPLIGEPAESQEFVVGQVVSQLPLSTLELFKKRLDHWTQTDVSPFEKKYDLGSLFNQYLTVAHLKAGIRSLKDLIDILSHAKMSIENRYLLLHKLATVFPKDYPNTVLAPHCDDQFMALLIKNKNDFDALINLITEYPLKQRAIQFQMWTISTSSYLQNLMVGNYEMAPSAPFFIAPKTNPYQPMTQPVYLQPQKQLSIQPLQVQQPVNQLQEPLQEVNTVLNTFIDKVKRVDRSKMNAHKHFESLLFDKQLTVSQLKSAIHNLNDLLRIFDECKLASAACYAVVNFLISEFPIANNKNANHRAHPCDEHFLEKIIHSKGDIDKICSYMVHNKRVPFVNRLIHCSSHGKKILAGQVTPPQKNNTSSFGFFASNIQSNVVLPPKQTTQAPWLIGEDNLKPVERESPKARQSPEIAEPRAEKRAKNNLGEAIERRKIDDSEHPLGRLSIFFTQQNNAPHQIEEPAGGEYEYFRNDSGNVMPIL</sequence>
<accession>A0A0W0ZGD1</accession>
<dbReference type="AlphaFoldDB" id="A0A0W0ZGD1"/>
<feature type="compositionally biased region" description="Basic and acidic residues" evidence="1">
    <location>
        <begin position="403"/>
        <end position="414"/>
    </location>
</feature>
<name>A0A0W0ZGD1_9GAMM</name>
<gene>
    <name evidence="2" type="ORF">Lste_1367</name>
</gene>
<dbReference type="Proteomes" id="UP000054926">
    <property type="component" value="Unassembled WGS sequence"/>
</dbReference>
<reference evidence="2 3" key="1">
    <citation type="submission" date="2015-11" db="EMBL/GenBank/DDBJ databases">
        <title>Genomic analysis of 38 Legionella species identifies large and diverse effector repertoires.</title>
        <authorList>
            <person name="Burstein D."/>
            <person name="Amaro F."/>
            <person name="Zusman T."/>
            <person name="Lifshitz Z."/>
            <person name="Cohen O."/>
            <person name="Gilbert J.A."/>
            <person name="Pupko T."/>
            <person name="Shuman H.A."/>
            <person name="Segal G."/>
        </authorList>
    </citation>
    <scope>NUCLEOTIDE SEQUENCE [LARGE SCALE GENOMIC DNA]</scope>
    <source>
        <strain evidence="2 3">IMVS3376</strain>
    </source>
</reference>
<keyword evidence="3" id="KW-1185">Reference proteome</keyword>
<feature type="region of interest" description="Disordered" evidence="1">
    <location>
        <begin position="403"/>
        <end position="445"/>
    </location>
</feature>
<comment type="caution">
    <text evidence="2">The sequence shown here is derived from an EMBL/GenBank/DDBJ whole genome shotgun (WGS) entry which is preliminary data.</text>
</comment>
<evidence type="ECO:0000313" key="2">
    <source>
        <dbReference type="EMBL" id="KTD68209.1"/>
    </source>
</evidence>
<organism evidence="2 3">
    <name type="scientific">Legionella steelei</name>
    <dbReference type="NCBI Taxonomy" id="947033"/>
    <lineage>
        <taxon>Bacteria</taxon>
        <taxon>Pseudomonadati</taxon>
        <taxon>Pseudomonadota</taxon>
        <taxon>Gammaproteobacteria</taxon>
        <taxon>Legionellales</taxon>
        <taxon>Legionellaceae</taxon>
        <taxon>Legionella</taxon>
    </lineage>
</organism>
<dbReference type="EMBL" id="LNYY01000019">
    <property type="protein sequence ID" value="KTD68209.1"/>
    <property type="molecule type" value="Genomic_DNA"/>
</dbReference>
<dbReference type="OrthoDB" id="5654144at2"/>
<dbReference type="RefSeq" id="WP_058510324.1">
    <property type="nucleotide sequence ID" value="NZ_LNYY01000019.1"/>
</dbReference>